<dbReference type="Gene3D" id="3.40.50.150">
    <property type="entry name" value="Vaccinia Virus protein VP39"/>
    <property type="match status" value="1"/>
</dbReference>
<dbReference type="InterPro" id="IPR003333">
    <property type="entry name" value="CMAS"/>
</dbReference>
<evidence type="ECO:0000313" key="10">
    <source>
        <dbReference type="Proteomes" id="UP000818603"/>
    </source>
</evidence>
<proteinExistence type="inferred from homology"/>
<dbReference type="SUPFAM" id="SSF53335">
    <property type="entry name" value="S-adenosyl-L-methionine-dependent methyltransferases"/>
    <property type="match status" value="1"/>
</dbReference>
<dbReference type="PIRSF" id="PIRSF003085">
    <property type="entry name" value="CMAS"/>
    <property type="match status" value="1"/>
</dbReference>
<protein>
    <submittedName>
        <fullName evidence="8">Class I SAM-dependent methyltransferase</fullName>
    </submittedName>
    <submittedName>
        <fullName evidence="7">Cyclopropane-fatty-acyl-phospholipid synthase</fullName>
    </submittedName>
</protein>
<dbReference type="CDD" id="cd02440">
    <property type="entry name" value="AdoMet_MTases"/>
    <property type="match status" value="1"/>
</dbReference>
<evidence type="ECO:0000256" key="2">
    <source>
        <dbReference type="ARBA" id="ARBA00022603"/>
    </source>
</evidence>
<dbReference type="EMBL" id="VCJR02000001">
    <property type="protein sequence ID" value="NHK27624.1"/>
    <property type="molecule type" value="Genomic_DNA"/>
</dbReference>
<evidence type="ECO:0000313" key="9">
    <source>
        <dbReference type="Proteomes" id="UP000621856"/>
    </source>
</evidence>
<dbReference type="Pfam" id="PF02353">
    <property type="entry name" value="CMAS"/>
    <property type="match status" value="1"/>
</dbReference>
<comment type="similarity">
    <text evidence="1">Belongs to the CFA/CMAS family.</text>
</comment>
<dbReference type="PANTHER" id="PTHR43667:SF2">
    <property type="entry name" value="FATTY ACID C-METHYL TRANSFERASE"/>
    <property type="match status" value="1"/>
</dbReference>
<dbReference type="Proteomes" id="UP000818603">
    <property type="component" value="Unassembled WGS sequence"/>
</dbReference>
<reference evidence="7" key="1">
    <citation type="journal article" date="2014" name="Int. J. Syst. Evol. Microbiol.">
        <title>Complete genome sequence of Corynebacterium casei LMG S-19264T (=DSM 44701T), isolated from a smear-ripened cheese.</title>
        <authorList>
            <consortium name="US DOE Joint Genome Institute (JGI-PGF)"/>
            <person name="Walter F."/>
            <person name="Albersmeier A."/>
            <person name="Kalinowski J."/>
            <person name="Ruckert C."/>
        </authorList>
    </citation>
    <scope>NUCLEOTIDE SEQUENCE</scope>
    <source>
        <strain evidence="7">CGMCC 1.14984</strain>
    </source>
</reference>
<dbReference type="EMBL" id="BMGZ01000001">
    <property type="protein sequence ID" value="GGH96002.1"/>
    <property type="molecule type" value="Genomic_DNA"/>
</dbReference>
<evidence type="ECO:0000256" key="5">
    <source>
        <dbReference type="ARBA" id="ARBA00023098"/>
    </source>
</evidence>
<evidence type="ECO:0000256" key="3">
    <source>
        <dbReference type="ARBA" id="ARBA00022679"/>
    </source>
</evidence>
<dbReference type="RefSeq" id="WP_155138726.1">
    <property type="nucleotide sequence ID" value="NZ_BMGZ01000001.1"/>
</dbReference>
<dbReference type="GO" id="GO:0008610">
    <property type="term" value="P:lipid biosynthetic process"/>
    <property type="evidence" value="ECO:0007669"/>
    <property type="project" value="InterPro"/>
</dbReference>
<evidence type="ECO:0000313" key="8">
    <source>
        <dbReference type="EMBL" id="NHK27624.1"/>
    </source>
</evidence>
<dbReference type="GO" id="GO:0032259">
    <property type="term" value="P:methylation"/>
    <property type="evidence" value="ECO:0007669"/>
    <property type="project" value="UniProtKB-KW"/>
</dbReference>
<dbReference type="AlphaFoldDB" id="A0A8J3EPB2"/>
<feature type="active site" evidence="6">
    <location>
        <position position="406"/>
    </location>
</feature>
<dbReference type="InterPro" id="IPR029063">
    <property type="entry name" value="SAM-dependent_MTases_sf"/>
</dbReference>
<evidence type="ECO:0000313" key="7">
    <source>
        <dbReference type="EMBL" id="GGH96002.1"/>
    </source>
</evidence>
<dbReference type="InterPro" id="IPR050723">
    <property type="entry name" value="CFA/CMAS"/>
</dbReference>
<gene>
    <name evidence="8" type="ORF">FF098_006900</name>
    <name evidence="7" type="ORF">GCM10011355_13880</name>
</gene>
<dbReference type="PANTHER" id="PTHR43667">
    <property type="entry name" value="CYCLOPROPANE-FATTY-ACYL-PHOSPHOLIPID SYNTHASE"/>
    <property type="match status" value="1"/>
</dbReference>
<keyword evidence="2 8" id="KW-0489">Methyltransferase</keyword>
<evidence type="ECO:0000256" key="1">
    <source>
        <dbReference type="ARBA" id="ARBA00010815"/>
    </source>
</evidence>
<name>A0A8J3EPB2_9PROT</name>
<evidence type="ECO:0000256" key="6">
    <source>
        <dbReference type="PIRSR" id="PIRSR003085-1"/>
    </source>
</evidence>
<keyword evidence="4" id="KW-0949">S-adenosyl-L-methionine</keyword>
<reference evidence="7" key="3">
    <citation type="submission" date="2020-09" db="EMBL/GenBank/DDBJ databases">
        <authorList>
            <person name="Sun Q."/>
            <person name="Zhou Y."/>
        </authorList>
    </citation>
    <scope>NUCLEOTIDE SEQUENCE</scope>
    <source>
        <strain evidence="7">CGMCC 1.14984</strain>
    </source>
</reference>
<sequence>MTFETAASAIDRAPDANDNAMIITPETRDVALRGTPVFFRLMANVFDRLSYGSIVCHLPDGRVVKFDSGNHSEETATFLIRNYAVARRSLLGGAIGFYESYEADQWDSPDLAQTLYVMAQNVDGMQKELAANPVVRTVNNVLHAVNKNTKEGSKRNIMAHYDLGNAFYEKWLDPSMTYSSALYSQPDQPLDQAQTEKYAALARKIDLKTNETVLEIGSGWGGFAEFAAREVGARVTGVTISPEQYNYACERMQREGLNDKVEIRLQDYRDVKGSFDKIASIEMFEAVGKEYWPTYFGKVRENLKHGGLAGLQVITIADHLYPYYEKAADFIQRYVFPGGMLPSPQIMAEQSRKAGLSLVDTHSFGQDYAQTLKTWHESFLHAWDDIQAIGFDDRFKKLWRYYLAYCEAGFRAGTTDVSHYTLARA</sequence>
<dbReference type="GO" id="GO:0008168">
    <property type="term" value="F:methyltransferase activity"/>
    <property type="evidence" value="ECO:0007669"/>
    <property type="project" value="UniProtKB-KW"/>
</dbReference>
<keyword evidence="3" id="KW-0808">Transferase</keyword>
<organism evidence="7 9">
    <name type="scientific">Aquisalinus luteolus</name>
    <dbReference type="NCBI Taxonomy" id="1566827"/>
    <lineage>
        <taxon>Bacteria</taxon>
        <taxon>Pseudomonadati</taxon>
        <taxon>Pseudomonadota</taxon>
        <taxon>Alphaproteobacteria</taxon>
        <taxon>Parvularculales</taxon>
        <taxon>Parvularculaceae</taxon>
        <taxon>Aquisalinus</taxon>
    </lineage>
</organism>
<reference evidence="8 10" key="2">
    <citation type="submission" date="2020-02" db="EMBL/GenBank/DDBJ databases">
        <title>Genome sequence of Parvularcula flava strain NH6-79.</title>
        <authorList>
            <person name="Abdul Karim M.H."/>
            <person name="Lam M.Q."/>
            <person name="Chen S.J."/>
            <person name="Yahya A."/>
            <person name="Shahir S."/>
            <person name="Shamsir M.S."/>
            <person name="Chong C.S."/>
        </authorList>
    </citation>
    <scope>NUCLEOTIDE SEQUENCE [LARGE SCALE GENOMIC DNA]</scope>
    <source>
        <strain evidence="8 10">NH6-79</strain>
    </source>
</reference>
<keyword evidence="5" id="KW-0443">Lipid metabolism</keyword>
<evidence type="ECO:0000256" key="4">
    <source>
        <dbReference type="ARBA" id="ARBA00022691"/>
    </source>
</evidence>
<dbReference type="Proteomes" id="UP000621856">
    <property type="component" value="Unassembled WGS sequence"/>
</dbReference>
<accession>A0A8J3EPB2</accession>
<keyword evidence="10" id="KW-1185">Reference proteome</keyword>
<comment type="caution">
    <text evidence="7">The sequence shown here is derived from an EMBL/GenBank/DDBJ whole genome shotgun (WGS) entry which is preliminary data.</text>
</comment>